<dbReference type="PROSITE" id="PS50600">
    <property type="entry name" value="ULP_PROTEASE"/>
    <property type="match status" value="1"/>
</dbReference>
<evidence type="ECO:0000256" key="4">
    <source>
        <dbReference type="ARBA" id="ARBA00022807"/>
    </source>
</evidence>
<dbReference type="AlphaFoldDB" id="A0AAD4PQE1"/>
<dbReference type="InterPro" id="IPR044613">
    <property type="entry name" value="Nep1/2-like"/>
</dbReference>
<evidence type="ECO:0000256" key="3">
    <source>
        <dbReference type="ARBA" id="ARBA00022801"/>
    </source>
</evidence>
<keyword evidence="8" id="KW-1185">Reference proteome</keyword>
<keyword evidence="2" id="KW-0645">Protease</keyword>
<dbReference type="GO" id="GO:0000338">
    <property type="term" value="P:protein deneddylation"/>
    <property type="evidence" value="ECO:0007669"/>
    <property type="project" value="TreeGrafter"/>
</dbReference>
<dbReference type="GO" id="GO:0006508">
    <property type="term" value="P:proteolysis"/>
    <property type="evidence" value="ECO:0007669"/>
    <property type="project" value="UniProtKB-KW"/>
</dbReference>
<accession>A0AAD4PQE1</accession>
<evidence type="ECO:0000256" key="5">
    <source>
        <dbReference type="SAM" id="MobiDB-lite"/>
    </source>
</evidence>
<dbReference type="PANTHER" id="PTHR46468">
    <property type="entry name" value="SENTRIN-SPECIFIC PROTEASE 8"/>
    <property type="match status" value="1"/>
</dbReference>
<dbReference type="SUPFAM" id="SSF54001">
    <property type="entry name" value="Cysteine proteinases"/>
    <property type="match status" value="1"/>
</dbReference>
<feature type="region of interest" description="Disordered" evidence="5">
    <location>
        <begin position="19"/>
        <end position="38"/>
    </location>
</feature>
<name>A0AAD4PQE1_9MUSC</name>
<sequence length="266" mass="30259">MASNIHNCSPFCRQKLARQNQHQNSNANATTNASQTGRRAVLKLKSGRSGSHNKVSKADPISLSFHDSCLRMSDVQLLHGPRWLNDQIFGFYYEYLMHVKYKNNGDMYFVSPEVTQCMKYMDDSEVHALFGEQNAAQRSFIFFALSDTEKNKTGGAYWSLLVLSRPEKTFFHFDSYGNNNTSPSLEIMNQVKELFGFRQAKFRPMRCLQQVNGYDCAIHAICMTDLIADYVNRYEVIEGLPLLHMDTVKAKRAELLKLIISLGGSG</sequence>
<feature type="domain" description="Ubiquitin-like protease family profile" evidence="6">
    <location>
        <begin position="68"/>
        <end position="227"/>
    </location>
</feature>
<dbReference type="GO" id="GO:0008234">
    <property type="term" value="F:cysteine-type peptidase activity"/>
    <property type="evidence" value="ECO:0007669"/>
    <property type="project" value="UniProtKB-KW"/>
</dbReference>
<dbReference type="EMBL" id="JAJJHW010000681">
    <property type="protein sequence ID" value="KAH8384608.1"/>
    <property type="molecule type" value="Genomic_DNA"/>
</dbReference>
<feature type="compositionally biased region" description="Low complexity" evidence="5">
    <location>
        <begin position="19"/>
        <end position="36"/>
    </location>
</feature>
<dbReference type="InterPro" id="IPR003653">
    <property type="entry name" value="Peptidase_C48_C"/>
</dbReference>
<dbReference type="Pfam" id="PF02902">
    <property type="entry name" value="Peptidase_C48"/>
    <property type="match status" value="1"/>
</dbReference>
<gene>
    <name evidence="7" type="ORF">KR093_002640</name>
</gene>
<evidence type="ECO:0000256" key="1">
    <source>
        <dbReference type="ARBA" id="ARBA00005234"/>
    </source>
</evidence>
<evidence type="ECO:0000313" key="7">
    <source>
        <dbReference type="EMBL" id="KAH8384608.1"/>
    </source>
</evidence>
<comment type="similarity">
    <text evidence="1">Belongs to the peptidase C48 family.</text>
</comment>
<dbReference type="Gene3D" id="3.40.395.10">
    <property type="entry name" value="Adenoviral Proteinase, Chain A"/>
    <property type="match status" value="1"/>
</dbReference>
<dbReference type="PANTHER" id="PTHR46468:SF1">
    <property type="entry name" value="SENTRIN-SPECIFIC PROTEASE 8"/>
    <property type="match status" value="1"/>
</dbReference>
<dbReference type="GO" id="GO:0019784">
    <property type="term" value="F:deNEDDylase activity"/>
    <property type="evidence" value="ECO:0007669"/>
    <property type="project" value="InterPro"/>
</dbReference>
<comment type="caution">
    <text evidence="7">The sequence shown here is derived from an EMBL/GenBank/DDBJ whole genome shotgun (WGS) entry which is preliminary data.</text>
</comment>
<evidence type="ECO:0000256" key="2">
    <source>
        <dbReference type="ARBA" id="ARBA00022670"/>
    </source>
</evidence>
<evidence type="ECO:0000259" key="6">
    <source>
        <dbReference type="PROSITE" id="PS50600"/>
    </source>
</evidence>
<protein>
    <recommendedName>
        <fullName evidence="6">Ubiquitin-like protease family profile domain-containing protein</fullName>
    </recommendedName>
</protein>
<reference evidence="7" key="1">
    <citation type="journal article" date="2021" name="Mol. Ecol. Resour.">
        <title>Phylogenomic analyses of the genus Drosophila reveals genomic signals of climate adaptation.</title>
        <authorList>
            <person name="Li F."/>
            <person name="Rane R.V."/>
            <person name="Luria V."/>
            <person name="Xiong Z."/>
            <person name="Chen J."/>
            <person name="Li Z."/>
            <person name="Catullo R.A."/>
            <person name="Griffin P.C."/>
            <person name="Schiffer M."/>
            <person name="Pearce S."/>
            <person name="Lee S.F."/>
            <person name="McElroy K."/>
            <person name="Stocker A."/>
            <person name="Shirriffs J."/>
            <person name="Cockerell F."/>
            <person name="Coppin C."/>
            <person name="Sgro C.M."/>
            <person name="Karger A."/>
            <person name="Cain J.W."/>
            <person name="Weber J.A."/>
            <person name="Santpere G."/>
            <person name="Kirschner M.W."/>
            <person name="Hoffmann A.A."/>
            <person name="Oakeshott J.G."/>
            <person name="Zhang G."/>
        </authorList>
    </citation>
    <scope>NUCLEOTIDE SEQUENCE</scope>
    <source>
        <strain evidence="7">BGI-SZ-2011g</strain>
    </source>
</reference>
<proteinExistence type="inferred from homology"/>
<keyword evidence="4" id="KW-0788">Thiol protease</keyword>
<evidence type="ECO:0000313" key="8">
    <source>
        <dbReference type="Proteomes" id="UP001200034"/>
    </source>
</evidence>
<organism evidence="7 8">
    <name type="scientific">Drosophila rubida</name>
    <dbReference type="NCBI Taxonomy" id="30044"/>
    <lineage>
        <taxon>Eukaryota</taxon>
        <taxon>Metazoa</taxon>
        <taxon>Ecdysozoa</taxon>
        <taxon>Arthropoda</taxon>
        <taxon>Hexapoda</taxon>
        <taxon>Insecta</taxon>
        <taxon>Pterygota</taxon>
        <taxon>Neoptera</taxon>
        <taxon>Endopterygota</taxon>
        <taxon>Diptera</taxon>
        <taxon>Brachycera</taxon>
        <taxon>Muscomorpha</taxon>
        <taxon>Ephydroidea</taxon>
        <taxon>Drosophilidae</taxon>
        <taxon>Drosophila</taxon>
    </lineage>
</organism>
<keyword evidence="3" id="KW-0378">Hydrolase</keyword>
<dbReference type="Proteomes" id="UP001200034">
    <property type="component" value="Unassembled WGS sequence"/>
</dbReference>
<dbReference type="InterPro" id="IPR038765">
    <property type="entry name" value="Papain-like_cys_pep_sf"/>
</dbReference>